<dbReference type="Pfam" id="PF13417">
    <property type="entry name" value="GST_N_3"/>
    <property type="match status" value="2"/>
</dbReference>
<dbReference type="OrthoDB" id="9793736at2"/>
<evidence type="ECO:0000313" key="2">
    <source>
        <dbReference type="EMBL" id="TDG14136.1"/>
    </source>
</evidence>
<gene>
    <name evidence="2" type="ORF">E2F43_11725</name>
</gene>
<evidence type="ECO:0000259" key="1">
    <source>
        <dbReference type="PROSITE" id="PS50404"/>
    </source>
</evidence>
<dbReference type="RefSeq" id="WP_133212799.1">
    <property type="nucleotide sequence ID" value="NZ_SMSE01000002.1"/>
</dbReference>
<dbReference type="SUPFAM" id="SSF52833">
    <property type="entry name" value="Thioredoxin-like"/>
    <property type="match status" value="2"/>
</dbReference>
<dbReference type="PROSITE" id="PS51354">
    <property type="entry name" value="GLUTAREDOXIN_2"/>
    <property type="match status" value="1"/>
</dbReference>
<evidence type="ECO:0000313" key="3">
    <source>
        <dbReference type="Proteomes" id="UP000295554"/>
    </source>
</evidence>
<dbReference type="CDD" id="cd03041">
    <property type="entry name" value="GST_N_2GST_N"/>
    <property type="match status" value="1"/>
</dbReference>
<dbReference type="Gene3D" id="3.40.30.10">
    <property type="entry name" value="Glutaredoxin"/>
    <property type="match status" value="2"/>
</dbReference>
<dbReference type="InterPro" id="IPR011767">
    <property type="entry name" value="GLR_AS"/>
</dbReference>
<dbReference type="SFLD" id="SFLDG01202">
    <property type="entry name" value="SUF2.2"/>
    <property type="match status" value="1"/>
</dbReference>
<dbReference type="InterPro" id="IPR040079">
    <property type="entry name" value="Glutathione_S-Trfase"/>
</dbReference>
<dbReference type="PROSITE" id="PS50404">
    <property type="entry name" value="GST_NTER"/>
    <property type="match status" value="1"/>
</dbReference>
<reference evidence="2 3" key="1">
    <citation type="submission" date="2019-03" db="EMBL/GenBank/DDBJ databases">
        <title>Seongchinamella monodicae gen. nov., sp. nov., a novel member of the Gammaproteobacteria isolated from a tidal mudflat of beach.</title>
        <authorList>
            <person name="Yang H.G."/>
            <person name="Kang J.W."/>
            <person name="Lee S.D."/>
        </authorList>
    </citation>
    <scope>NUCLEOTIDE SEQUENCE [LARGE SCALE GENOMIC DNA]</scope>
    <source>
        <strain evidence="2 3">GH4-78</strain>
    </source>
</reference>
<sequence length="249" mass="28251">MLLNTTTSLISTLIRPTNGIQSRVNTDKPAKLLQLYDIENCPYCRLVREALTELDLDALILPCPKNGARFRPELVERGGKAQFPYLVDPNTGVEMYESLDIVTYLFDTYGSGLPLKWKPGRLQTLGSMLASAPRLHRGMRARPGKEPAELLELYSFESSPYARLVREKLCEMEIPYIVRNCGRTLASEWLFPPVRSALDITPKSELDNRRHLLAREGKLSIPYLFDPNTDQGLFESADILDYLDQHYGS</sequence>
<accession>A0A4R5LTD3</accession>
<proteinExistence type="predicted"/>
<dbReference type="Proteomes" id="UP000295554">
    <property type="component" value="Unassembled WGS sequence"/>
</dbReference>
<protein>
    <submittedName>
        <fullName evidence="2">Glutathione S-transferase</fullName>
    </submittedName>
</protein>
<dbReference type="PANTHER" id="PTHR45288:SF2">
    <property type="entry name" value="THIOREDOXIN FAMILY PROTEIN"/>
    <property type="match status" value="1"/>
</dbReference>
<dbReference type="SFLD" id="SFLDG01181">
    <property type="entry name" value="SUF2"/>
    <property type="match status" value="1"/>
</dbReference>
<dbReference type="InterPro" id="IPR036249">
    <property type="entry name" value="Thioredoxin-like_sf"/>
</dbReference>
<dbReference type="InterPro" id="IPR004045">
    <property type="entry name" value="Glutathione_S-Trfase_N"/>
</dbReference>
<dbReference type="GO" id="GO:0016740">
    <property type="term" value="F:transferase activity"/>
    <property type="evidence" value="ECO:0007669"/>
    <property type="project" value="UniProtKB-KW"/>
</dbReference>
<feature type="domain" description="GST N-terminal" evidence="1">
    <location>
        <begin position="149"/>
        <end position="249"/>
    </location>
</feature>
<dbReference type="AlphaFoldDB" id="A0A4R5LTD3"/>
<name>A0A4R5LTD3_9GAMM</name>
<comment type="caution">
    <text evidence="2">The sequence shown here is derived from an EMBL/GenBank/DDBJ whole genome shotgun (WGS) entry which is preliminary data.</text>
</comment>
<keyword evidence="2" id="KW-0808">Transferase</keyword>
<dbReference type="SFLD" id="SFLDS00019">
    <property type="entry name" value="Glutathione_Transferase_(cytos"/>
    <property type="match status" value="1"/>
</dbReference>
<dbReference type="PROSITE" id="PS00195">
    <property type="entry name" value="GLUTAREDOXIN_1"/>
    <property type="match status" value="1"/>
</dbReference>
<keyword evidence="3" id="KW-1185">Reference proteome</keyword>
<dbReference type="EMBL" id="SMSE01000002">
    <property type="protein sequence ID" value="TDG14136.1"/>
    <property type="molecule type" value="Genomic_DNA"/>
</dbReference>
<dbReference type="PANTHER" id="PTHR45288">
    <property type="entry name" value="THIOREDOXIN FAMILY PROTEIN"/>
    <property type="match status" value="1"/>
</dbReference>
<organism evidence="2 3">
    <name type="scientific">Seongchinamella unica</name>
    <dbReference type="NCBI Taxonomy" id="2547392"/>
    <lineage>
        <taxon>Bacteria</taxon>
        <taxon>Pseudomonadati</taxon>
        <taxon>Pseudomonadota</taxon>
        <taxon>Gammaproteobacteria</taxon>
        <taxon>Cellvibrionales</taxon>
        <taxon>Halieaceae</taxon>
        <taxon>Seongchinamella</taxon>
    </lineage>
</organism>